<gene>
    <name evidence="1" type="ORF">LCGC14_1118690</name>
</gene>
<dbReference type="AlphaFoldDB" id="A0A0F9PMT2"/>
<accession>A0A0F9PMT2</accession>
<protein>
    <submittedName>
        <fullName evidence="1">Uncharacterized protein</fullName>
    </submittedName>
</protein>
<name>A0A0F9PMT2_9ZZZZ</name>
<proteinExistence type="predicted"/>
<reference evidence="1" key="1">
    <citation type="journal article" date="2015" name="Nature">
        <title>Complex archaea that bridge the gap between prokaryotes and eukaryotes.</title>
        <authorList>
            <person name="Spang A."/>
            <person name="Saw J.H."/>
            <person name="Jorgensen S.L."/>
            <person name="Zaremba-Niedzwiedzka K."/>
            <person name="Martijn J."/>
            <person name="Lind A.E."/>
            <person name="van Eijk R."/>
            <person name="Schleper C."/>
            <person name="Guy L."/>
            <person name="Ettema T.J."/>
        </authorList>
    </citation>
    <scope>NUCLEOTIDE SEQUENCE</scope>
</reference>
<organism evidence="1">
    <name type="scientific">marine sediment metagenome</name>
    <dbReference type="NCBI Taxonomy" id="412755"/>
    <lineage>
        <taxon>unclassified sequences</taxon>
        <taxon>metagenomes</taxon>
        <taxon>ecological metagenomes</taxon>
    </lineage>
</organism>
<sequence length="506" mass="54803">MATSGYTFLRKLAHRLFAGTGRLPVANGSTTAEGTTLTLIDTRDLAYGSFDANLLDGVYLYLHRTRGTATAGGAATLTTDKNFGLNALANWIIKTVGGTGSGQIRTVASNTTGDNSVVTVSANWDTQPDATTEYELYPDNVDLKRTARVDAAGLAAGTLTFSPAMSAIIDSQSDYSLGLLHFKLLTEALNWALNQMRYLAIGPLSLLADPDMEDDDTDSWTGSNANLSKVTAAARVWGGLRALFVDNSGANGYAKSAAAVPVDEGELMFLSALAQALGTSTAKLILYDVDNAAAISPSPTADEKRYMELRYEYTIPSGCEEVEVRLQGVEADADTYWDDVILLGANRKRLPLPIWIEVPEDIVAVGSFPSGSGGPDDYTYKLEETDWREWPYWKPERRDPRAATPFHIHLDPAPMERLYVIAWRRFPALTGDADTTVADETAVLAGARVYLRKQLAEGAVLNPDPVILAGLLATQAEDEKAWNKAMDRTGGAPVSRMRGLRKYSKR</sequence>
<dbReference type="EMBL" id="LAZR01005160">
    <property type="protein sequence ID" value="KKN02341.1"/>
    <property type="molecule type" value="Genomic_DNA"/>
</dbReference>
<evidence type="ECO:0000313" key="1">
    <source>
        <dbReference type="EMBL" id="KKN02341.1"/>
    </source>
</evidence>
<comment type="caution">
    <text evidence="1">The sequence shown here is derived from an EMBL/GenBank/DDBJ whole genome shotgun (WGS) entry which is preliminary data.</text>
</comment>
<dbReference type="Gene3D" id="2.60.120.260">
    <property type="entry name" value="Galactose-binding domain-like"/>
    <property type="match status" value="1"/>
</dbReference>